<dbReference type="EMBL" id="AVOT02059458">
    <property type="protein sequence ID" value="MBW0553137.1"/>
    <property type="molecule type" value="Genomic_DNA"/>
</dbReference>
<protein>
    <submittedName>
        <fullName evidence="2">Uncharacterized protein</fullName>
    </submittedName>
</protein>
<name>A0A9Q3IZY8_9BASI</name>
<reference evidence="2" key="1">
    <citation type="submission" date="2021-03" db="EMBL/GenBank/DDBJ databases">
        <title>Draft genome sequence of rust myrtle Austropuccinia psidii MF-1, a brazilian biotype.</title>
        <authorList>
            <person name="Quecine M.C."/>
            <person name="Pachon D.M.R."/>
            <person name="Bonatelli M.L."/>
            <person name="Correr F.H."/>
            <person name="Franceschini L.M."/>
            <person name="Leite T.F."/>
            <person name="Margarido G.R.A."/>
            <person name="Almeida C.A."/>
            <person name="Ferrarezi J.A."/>
            <person name="Labate C.A."/>
        </authorList>
    </citation>
    <scope>NUCLEOTIDE SEQUENCE</scope>
    <source>
        <strain evidence="2">MF-1</strain>
    </source>
</reference>
<keyword evidence="1" id="KW-0812">Transmembrane</keyword>
<keyword evidence="3" id="KW-1185">Reference proteome</keyword>
<dbReference type="PANTHER" id="PTHR46579:SF1">
    <property type="entry name" value="F5_8 TYPE C DOMAIN-CONTAINING PROTEIN"/>
    <property type="match status" value="1"/>
</dbReference>
<dbReference type="OrthoDB" id="2289822at2759"/>
<dbReference type="Pfam" id="PF02992">
    <property type="entry name" value="Transposase_21"/>
    <property type="match status" value="1"/>
</dbReference>
<comment type="caution">
    <text evidence="2">The sequence shown here is derived from an EMBL/GenBank/DDBJ whole genome shotgun (WGS) entry which is preliminary data.</text>
</comment>
<gene>
    <name evidence="2" type="ORF">O181_092852</name>
</gene>
<proteinExistence type="predicted"/>
<evidence type="ECO:0000313" key="3">
    <source>
        <dbReference type="Proteomes" id="UP000765509"/>
    </source>
</evidence>
<dbReference type="InterPro" id="IPR004242">
    <property type="entry name" value="Transposase_21"/>
</dbReference>
<dbReference type="AlphaFoldDB" id="A0A9Q3IZY8"/>
<keyword evidence="1" id="KW-0472">Membrane</keyword>
<feature type="transmembrane region" description="Helical" evidence="1">
    <location>
        <begin position="88"/>
        <end position="108"/>
    </location>
</feature>
<keyword evidence="1" id="KW-1133">Transmembrane helix</keyword>
<accession>A0A9Q3IZY8</accession>
<evidence type="ECO:0000256" key="1">
    <source>
        <dbReference type="SAM" id="Phobius"/>
    </source>
</evidence>
<sequence>MDFCTCPSCRTHTSTDESGISRQGLFVSRSTRCRHWAKLASKTDEIAISNDFQKKILPRKRSTRIEKSESNDELNNVLYQNINNQLQVISFVLYFIMWLYLTCGLSRLNCRKARDMIVSLINLLLPQNEETSTLVAGVPRDIQTIIKHLKLDFHLEKYICCPKCYSLYDFELGPDECGYRPTPKSNPCGTELYQVFKRQPLPQIKFTSPKPTVAATPYRSGQIRLSRQPRLRIPHASFITQPLSDWLAWFINLPGVENNIESWADRLSSQGSNIVVDVAQGTVWAHHFKNKISMILELGFSLFIDWFNPKGNKMAGKQVSMGVICLNCLNLPPRLRFQTQYTYLAGIIPAPKQPDMITINNILQPLIDELLVLNRGIKLTTPKHQSGRKVSVKVICLIGDIVANHKVSGFMSHSARNFCSWCEIKDDERKDLVLGRLRNGRNVLNASFKWKSAESTTIQQKLAKHNGIRWSELNRLPYWDPVMNVALGVMHNWYEGVLQHHFCYRWGFDKSVVQGQAEQFDEPESEFDEMDIDAEAMEVDDCEEFDKDGEQFVSYLSGEAKQKIKKRMGEVVVPKGVSRITEQVGDSSYGKLKASEWRVLFGVYIPLVALDSFWEDEPQNNLLLINTGALIQCTSIIGANQIAKNDQEEFAHMYGIYQLTSAQLFPSLKVTPNHHYSMHIPEQLANWGPLMGIAEFGGERLVGVLQNFKSNSRNGAMEETIIRKFGQMQRLEKAVEMTQSVPKVKQKLKGNKKELDDKTYEVLLRYLQKKKPNLVDYRNLTTGLQEIVLRNYVTELKDVEWHLGLLISKTPPNNVVYMKRDECTIRYGKVAHVLELEQEEVLNCQLVYVQWFEHVKERGEGFEAVGRYLSSWNVDNLLLSQKFSFIPITEISGLAAYRELPAWSLGCHHRSFVVRRVDKLVGLEGVSW</sequence>
<dbReference type="Proteomes" id="UP000765509">
    <property type="component" value="Unassembled WGS sequence"/>
</dbReference>
<evidence type="ECO:0000313" key="2">
    <source>
        <dbReference type="EMBL" id="MBW0553137.1"/>
    </source>
</evidence>
<dbReference type="PANTHER" id="PTHR46579">
    <property type="entry name" value="F5/8 TYPE C DOMAIN-CONTAINING PROTEIN-RELATED"/>
    <property type="match status" value="1"/>
</dbReference>
<organism evidence="2 3">
    <name type="scientific">Austropuccinia psidii MF-1</name>
    <dbReference type="NCBI Taxonomy" id="1389203"/>
    <lineage>
        <taxon>Eukaryota</taxon>
        <taxon>Fungi</taxon>
        <taxon>Dikarya</taxon>
        <taxon>Basidiomycota</taxon>
        <taxon>Pucciniomycotina</taxon>
        <taxon>Pucciniomycetes</taxon>
        <taxon>Pucciniales</taxon>
        <taxon>Sphaerophragmiaceae</taxon>
        <taxon>Austropuccinia</taxon>
    </lineage>
</organism>